<reference evidence="1 2" key="1">
    <citation type="submission" date="2018-05" db="EMBL/GenBank/DDBJ databases">
        <title>Paenibacillus flagellatus sp. nov., isolated from selenium mineral soil.</title>
        <authorList>
            <person name="Dai X."/>
        </authorList>
    </citation>
    <scope>NUCLEOTIDE SEQUENCE [LARGE SCALE GENOMIC DNA]</scope>
    <source>
        <strain evidence="1 2">DXL2</strain>
    </source>
</reference>
<organism evidence="1 2">
    <name type="scientific">Paenibacillus flagellatus</name>
    <dbReference type="NCBI Taxonomy" id="2211139"/>
    <lineage>
        <taxon>Bacteria</taxon>
        <taxon>Bacillati</taxon>
        <taxon>Bacillota</taxon>
        <taxon>Bacilli</taxon>
        <taxon>Bacillales</taxon>
        <taxon>Paenibacillaceae</taxon>
        <taxon>Paenibacillus</taxon>
    </lineage>
</organism>
<dbReference type="InterPro" id="IPR036286">
    <property type="entry name" value="LexA/Signal_pep-like_sf"/>
</dbReference>
<dbReference type="RefSeq" id="WP_110841908.1">
    <property type="nucleotide sequence ID" value="NZ_QJVJ01000009.1"/>
</dbReference>
<name>A0A2V5K084_9BACL</name>
<comment type="caution">
    <text evidence="1">The sequence shown here is derived from an EMBL/GenBank/DDBJ whole genome shotgun (WGS) entry which is preliminary data.</text>
</comment>
<evidence type="ECO:0008006" key="3">
    <source>
        <dbReference type="Google" id="ProtNLM"/>
    </source>
</evidence>
<gene>
    <name evidence="1" type="ORF">DLM86_20405</name>
</gene>
<sequence length="140" mass="15527">MKPTKIVPVVRDGYCKAFFSLDLESSDLASQPHLMLNGYSRALFALQMGDRGLQSIGIGVGDYLLFGTSAPLRSSGQISLVRQEDEFIIRETYWSGDTTMLRVPGETYPTLIVPTENVRIAAVLDDVIRNDELARVVRFG</sequence>
<dbReference type="AlphaFoldDB" id="A0A2V5K084"/>
<proteinExistence type="predicted"/>
<dbReference type="EMBL" id="QJVJ01000009">
    <property type="protein sequence ID" value="PYI52538.1"/>
    <property type="molecule type" value="Genomic_DNA"/>
</dbReference>
<dbReference type="Gene3D" id="2.10.109.10">
    <property type="entry name" value="Umud Fragment, subunit A"/>
    <property type="match status" value="1"/>
</dbReference>
<dbReference type="OrthoDB" id="2606296at2"/>
<dbReference type="SUPFAM" id="SSF51306">
    <property type="entry name" value="LexA/Signal peptidase"/>
    <property type="match status" value="1"/>
</dbReference>
<dbReference type="Proteomes" id="UP000247476">
    <property type="component" value="Unassembled WGS sequence"/>
</dbReference>
<evidence type="ECO:0000313" key="1">
    <source>
        <dbReference type="EMBL" id="PYI52538.1"/>
    </source>
</evidence>
<evidence type="ECO:0000313" key="2">
    <source>
        <dbReference type="Proteomes" id="UP000247476"/>
    </source>
</evidence>
<keyword evidence="2" id="KW-1185">Reference proteome</keyword>
<accession>A0A2V5K084</accession>
<protein>
    <recommendedName>
        <fullName evidence="3">Peptidase S24/S26A/S26B/S26C domain-containing protein</fullName>
    </recommendedName>
</protein>